<comment type="caution">
    <text evidence="22">The sequence shown here is derived from an EMBL/GenBank/DDBJ whole genome shotgun (WGS) entry which is preliminary data.</text>
</comment>
<dbReference type="PROSITE" id="PS50173">
    <property type="entry name" value="UMUC"/>
    <property type="match status" value="1"/>
</dbReference>
<comment type="cofactor">
    <cofactor evidence="1">
        <name>Mg(2+)</name>
        <dbReference type="ChEBI" id="CHEBI:18420"/>
    </cofactor>
</comment>
<feature type="compositionally biased region" description="Basic residues" evidence="20">
    <location>
        <begin position="468"/>
        <end position="483"/>
    </location>
</feature>
<dbReference type="InterPro" id="IPR050116">
    <property type="entry name" value="DNA_polymerase-Y"/>
</dbReference>
<evidence type="ECO:0000256" key="15">
    <source>
        <dbReference type="ARBA" id="ARBA00022932"/>
    </source>
</evidence>
<evidence type="ECO:0000256" key="4">
    <source>
        <dbReference type="ARBA" id="ARBA00012417"/>
    </source>
</evidence>
<dbReference type="CDD" id="cd03586">
    <property type="entry name" value="PolY_Pol_IV_kappa"/>
    <property type="match status" value="1"/>
</dbReference>
<accession>A0A9Q0NFJ9</accession>
<evidence type="ECO:0000256" key="19">
    <source>
        <dbReference type="ARBA" id="ARBA00049244"/>
    </source>
</evidence>
<dbReference type="FunFam" id="3.40.1170.60:FF:000002">
    <property type="entry name" value="Polymerase (DNA directed) kappa"/>
    <property type="match status" value="1"/>
</dbReference>
<dbReference type="GO" id="GO:0006281">
    <property type="term" value="P:DNA repair"/>
    <property type="evidence" value="ECO:0007669"/>
    <property type="project" value="UniProtKB-KW"/>
</dbReference>
<proteinExistence type="inferred from homology"/>
<sequence length="514" mass="57777">MDKKAKKMEFGRILDRTIVHVDMDAYYAAVEMRDNPALSNVPMAVGGDSMLSTSNYLARKFGVRAGMPGFIGKKLCPHLVIVPTNFEKYGQISKEIHEIFKLYDPNFSSVSLDEAYLDITEYLEDKNRLKSDVDMLTADEVTQEIREEIFKRTKLTASAGIACNSLLAKICGDFNKPNGQYYLPPTIEAIKEFIVKLPIRKVSGIGNVTEQLLNSLNIFTCGDLWTHRGIINLLFKPATVSFLLAVSLGIGSTWFNVSDAVDQSQKSISSERTFSGSNTNIEPKLCHSLCSELEKELKSKELKALTVTLKIKTVDFQVRTRAVRLLSPTNEADIIFETAWSIYKSYTNEVKNLAIRLLGVRLSNFQSSCEETEDHPVNSLSLNKQKKQERIDHLLVKLKTKESAEKIPKFECPVCCTKFFSYNEVEIHVEKCLAGTTECAVTGESSNCNETSSSVCPNKPVENDINGKRKSPKVNATNRKKKQKTDNSVKHRKITDYATRENYNGNSILTMLQR</sequence>
<dbReference type="GO" id="GO:0003684">
    <property type="term" value="F:damaged DNA binding"/>
    <property type="evidence" value="ECO:0007669"/>
    <property type="project" value="InterPro"/>
</dbReference>
<evidence type="ECO:0000256" key="6">
    <source>
        <dbReference type="ARBA" id="ARBA00022457"/>
    </source>
</evidence>
<dbReference type="Pfam" id="PF11799">
    <property type="entry name" value="IMS_C"/>
    <property type="match status" value="1"/>
</dbReference>
<keyword evidence="8" id="KW-0548">Nucleotidyltransferase</keyword>
<feature type="compositionally biased region" description="Basic and acidic residues" evidence="20">
    <location>
        <begin position="484"/>
        <end position="493"/>
    </location>
</feature>
<feature type="region of interest" description="Disordered" evidence="20">
    <location>
        <begin position="459"/>
        <end position="493"/>
    </location>
</feature>
<keyword evidence="15" id="KW-0239">DNA-directed DNA polymerase</keyword>
<keyword evidence="9" id="KW-0235">DNA replication</keyword>
<dbReference type="Proteomes" id="UP001151699">
    <property type="component" value="Chromosome A"/>
</dbReference>
<name>A0A9Q0NFJ9_9DIPT</name>
<dbReference type="GO" id="GO:0005634">
    <property type="term" value="C:nucleus"/>
    <property type="evidence" value="ECO:0007669"/>
    <property type="project" value="UniProtKB-SubCell"/>
</dbReference>
<dbReference type="InterPro" id="IPR043502">
    <property type="entry name" value="DNA/RNA_pol_sf"/>
</dbReference>
<dbReference type="FunFam" id="3.30.1490.100:FF:000004">
    <property type="entry name" value="DNA polymerase IV"/>
    <property type="match status" value="1"/>
</dbReference>
<keyword evidence="13" id="KW-0862">Zinc</keyword>
<evidence type="ECO:0000313" key="23">
    <source>
        <dbReference type="Proteomes" id="UP001151699"/>
    </source>
</evidence>
<evidence type="ECO:0000256" key="9">
    <source>
        <dbReference type="ARBA" id="ARBA00022705"/>
    </source>
</evidence>
<dbReference type="GO" id="GO:0006260">
    <property type="term" value="P:DNA replication"/>
    <property type="evidence" value="ECO:0007669"/>
    <property type="project" value="UniProtKB-KW"/>
</dbReference>
<keyword evidence="10" id="KW-0479">Metal-binding</keyword>
<gene>
    <name evidence="22" type="primary">Polk</name>
    <name evidence="22" type="ORF">Bhyg_04587</name>
</gene>
<dbReference type="InterPro" id="IPR024728">
    <property type="entry name" value="PolY_HhH_motif"/>
</dbReference>
<dbReference type="Gene3D" id="3.40.1170.60">
    <property type="match status" value="1"/>
</dbReference>
<dbReference type="AlphaFoldDB" id="A0A9Q0NFJ9"/>
<dbReference type="InterPro" id="IPR001126">
    <property type="entry name" value="UmuC"/>
</dbReference>
<keyword evidence="23" id="KW-1185">Reference proteome</keyword>
<keyword evidence="6" id="KW-0515">Mutator protein</keyword>
<dbReference type="SUPFAM" id="SSF100879">
    <property type="entry name" value="Lesion bypass DNA polymerase (Y-family), little finger domain"/>
    <property type="match status" value="1"/>
</dbReference>
<evidence type="ECO:0000256" key="3">
    <source>
        <dbReference type="ARBA" id="ARBA00010945"/>
    </source>
</evidence>
<evidence type="ECO:0000256" key="12">
    <source>
        <dbReference type="ARBA" id="ARBA00022771"/>
    </source>
</evidence>
<dbReference type="HAMAP" id="MF_01113">
    <property type="entry name" value="DNApol_IV"/>
    <property type="match status" value="1"/>
</dbReference>
<evidence type="ECO:0000259" key="21">
    <source>
        <dbReference type="PROSITE" id="PS50173"/>
    </source>
</evidence>
<evidence type="ECO:0000256" key="8">
    <source>
        <dbReference type="ARBA" id="ARBA00022695"/>
    </source>
</evidence>
<dbReference type="EC" id="2.7.7.7" evidence="4"/>
<evidence type="ECO:0000256" key="2">
    <source>
        <dbReference type="ARBA" id="ARBA00004123"/>
    </source>
</evidence>
<dbReference type="InterPro" id="IPR017961">
    <property type="entry name" value="DNA_pol_Y-fam_little_finger"/>
</dbReference>
<evidence type="ECO:0000256" key="17">
    <source>
        <dbReference type="ARBA" id="ARBA00023204"/>
    </source>
</evidence>
<comment type="similarity">
    <text evidence="3">Belongs to the DNA polymerase type-Y family.</text>
</comment>
<feature type="domain" description="UmuC" evidence="21">
    <location>
        <begin position="18"/>
        <end position="206"/>
    </location>
</feature>
<dbReference type="Pfam" id="PF00817">
    <property type="entry name" value="IMS"/>
    <property type="match status" value="1"/>
</dbReference>
<protein>
    <recommendedName>
        <fullName evidence="5">DNA polymerase kappa</fullName>
        <ecNumber evidence="4">2.7.7.7</ecNumber>
    </recommendedName>
</protein>
<dbReference type="Gene3D" id="3.30.70.270">
    <property type="match status" value="1"/>
</dbReference>
<dbReference type="GO" id="GO:0003887">
    <property type="term" value="F:DNA-directed DNA polymerase activity"/>
    <property type="evidence" value="ECO:0007669"/>
    <property type="project" value="UniProtKB-KW"/>
</dbReference>
<dbReference type="InterPro" id="IPR036775">
    <property type="entry name" value="DNA_pol_Y-fam_lit_finger_sf"/>
</dbReference>
<comment type="catalytic activity">
    <reaction evidence="19">
        <text>DNA(n) + a 2'-deoxyribonucleoside 5'-triphosphate = DNA(n+1) + diphosphate</text>
        <dbReference type="Rhea" id="RHEA:22508"/>
        <dbReference type="Rhea" id="RHEA-COMP:17339"/>
        <dbReference type="Rhea" id="RHEA-COMP:17340"/>
        <dbReference type="ChEBI" id="CHEBI:33019"/>
        <dbReference type="ChEBI" id="CHEBI:61560"/>
        <dbReference type="ChEBI" id="CHEBI:173112"/>
        <dbReference type="EC" id="2.7.7.7"/>
    </reaction>
</comment>
<dbReference type="Gene3D" id="1.10.150.810">
    <property type="match status" value="1"/>
</dbReference>
<keyword evidence="16" id="KW-0238">DNA-binding</keyword>
<evidence type="ECO:0000256" key="10">
    <source>
        <dbReference type="ARBA" id="ARBA00022723"/>
    </source>
</evidence>
<dbReference type="InterPro" id="IPR043128">
    <property type="entry name" value="Rev_trsase/Diguanyl_cyclase"/>
</dbReference>
<evidence type="ECO:0000256" key="18">
    <source>
        <dbReference type="ARBA" id="ARBA00023242"/>
    </source>
</evidence>
<dbReference type="GO" id="GO:0008270">
    <property type="term" value="F:zinc ion binding"/>
    <property type="evidence" value="ECO:0007669"/>
    <property type="project" value="UniProtKB-KW"/>
</dbReference>
<keyword evidence="7" id="KW-0808">Transferase</keyword>
<dbReference type="InterPro" id="IPR022880">
    <property type="entry name" value="DNApol_IV"/>
</dbReference>
<dbReference type="NCBIfam" id="NF002677">
    <property type="entry name" value="PRK02406.1"/>
    <property type="match status" value="1"/>
</dbReference>
<dbReference type="Pfam" id="PF11798">
    <property type="entry name" value="IMS_HHH"/>
    <property type="match status" value="1"/>
</dbReference>
<dbReference type="PANTHER" id="PTHR11076:SF33">
    <property type="entry name" value="DNA POLYMERASE KAPPA"/>
    <property type="match status" value="1"/>
</dbReference>
<evidence type="ECO:0000313" key="22">
    <source>
        <dbReference type="EMBL" id="KAJ6649353.1"/>
    </source>
</evidence>
<keyword evidence="17" id="KW-0234">DNA repair</keyword>
<evidence type="ECO:0000256" key="13">
    <source>
        <dbReference type="ARBA" id="ARBA00022833"/>
    </source>
</evidence>
<keyword evidence="12" id="KW-0863">Zinc-finger</keyword>
<dbReference type="EMBL" id="WJQU01000001">
    <property type="protein sequence ID" value="KAJ6649353.1"/>
    <property type="molecule type" value="Genomic_DNA"/>
</dbReference>
<keyword evidence="18" id="KW-0539">Nucleus</keyword>
<dbReference type="SUPFAM" id="SSF56672">
    <property type="entry name" value="DNA/RNA polymerases"/>
    <property type="match status" value="1"/>
</dbReference>
<keyword evidence="14" id="KW-0460">Magnesium</keyword>
<evidence type="ECO:0000256" key="16">
    <source>
        <dbReference type="ARBA" id="ARBA00023125"/>
    </source>
</evidence>
<reference evidence="22" key="1">
    <citation type="submission" date="2022-07" db="EMBL/GenBank/DDBJ databases">
        <authorList>
            <person name="Trinca V."/>
            <person name="Uliana J.V.C."/>
            <person name="Torres T.T."/>
            <person name="Ward R.J."/>
            <person name="Monesi N."/>
        </authorList>
    </citation>
    <scope>NUCLEOTIDE SEQUENCE</scope>
    <source>
        <strain evidence="22">HSMRA1968</strain>
        <tissue evidence="22">Whole embryos</tissue>
    </source>
</reference>
<evidence type="ECO:0000256" key="14">
    <source>
        <dbReference type="ARBA" id="ARBA00022842"/>
    </source>
</evidence>
<evidence type="ECO:0000256" key="20">
    <source>
        <dbReference type="SAM" id="MobiDB-lite"/>
    </source>
</evidence>
<evidence type="ECO:0000256" key="11">
    <source>
        <dbReference type="ARBA" id="ARBA00022763"/>
    </source>
</evidence>
<dbReference type="GO" id="GO:0042276">
    <property type="term" value="P:error-prone translesion synthesis"/>
    <property type="evidence" value="ECO:0007669"/>
    <property type="project" value="TreeGrafter"/>
</dbReference>
<evidence type="ECO:0000256" key="1">
    <source>
        <dbReference type="ARBA" id="ARBA00001946"/>
    </source>
</evidence>
<organism evidence="22 23">
    <name type="scientific">Pseudolycoriella hygida</name>
    <dbReference type="NCBI Taxonomy" id="35572"/>
    <lineage>
        <taxon>Eukaryota</taxon>
        <taxon>Metazoa</taxon>
        <taxon>Ecdysozoa</taxon>
        <taxon>Arthropoda</taxon>
        <taxon>Hexapoda</taxon>
        <taxon>Insecta</taxon>
        <taxon>Pterygota</taxon>
        <taxon>Neoptera</taxon>
        <taxon>Endopterygota</taxon>
        <taxon>Diptera</taxon>
        <taxon>Nematocera</taxon>
        <taxon>Sciaroidea</taxon>
        <taxon>Sciaridae</taxon>
        <taxon>Pseudolycoriella</taxon>
    </lineage>
</organism>
<dbReference type="Gene3D" id="3.30.1490.100">
    <property type="entry name" value="DNA polymerase, Y-family, little finger domain"/>
    <property type="match status" value="1"/>
</dbReference>
<evidence type="ECO:0000256" key="7">
    <source>
        <dbReference type="ARBA" id="ARBA00022679"/>
    </source>
</evidence>
<dbReference type="PANTHER" id="PTHR11076">
    <property type="entry name" value="DNA REPAIR POLYMERASE UMUC / TRANSFERASE FAMILY MEMBER"/>
    <property type="match status" value="1"/>
</dbReference>
<dbReference type="OrthoDB" id="8251346at2759"/>
<comment type="subcellular location">
    <subcellularLocation>
        <location evidence="2">Nucleus</location>
    </subcellularLocation>
</comment>
<dbReference type="FunFam" id="1.10.150.810:FF:000001">
    <property type="entry name" value="DNA polymerase kappa"/>
    <property type="match status" value="1"/>
</dbReference>
<keyword evidence="11" id="KW-0227">DNA damage</keyword>
<evidence type="ECO:0000256" key="5">
    <source>
        <dbReference type="ARBA" id="ARBA00016178"/>
    </source>
</evidence>